<organism evidence="5 6">
    <name type="scientific">Massilia agri</name>
    <dbReference type="NCBI Taxonomy" id="1886785"/>
    <lineage>
        <taxon>Bacteria</taxon>
        <taxon>Pseudomonadati</taxon>
        <taxon>Pseudomonadota</taxon>
        <taxon>Betaproteobacteria</taxon>
        <taxon>Burkholderiales</taxon>
        <taxon>Oxalobacteraceae</taxon>
        <taxon>Telluria group</taxon>
        <taxon>Massilia</taxon>
    </lineage>
</organism>
<protein>
    <submittedName>
        <fullName evidence="5">Helix-turn-helix domain-containing protein</fullName>
    </submittedName>
</protein>
<dbReference type="Pfam" id="PF12833">
    <property type="entry name" value="HTH_18"/>
    <property type="match status" value="1"/>
</dbReference>
<evidence type="ECO:0000313" key="5">
    <source>
        <dbReference type="EMBL" id="MCS0598076.1"/>
    </source>
</evidence>
<keyword evidence="6" id="KW-1185">Reference proteome</keyword>
<dbReference type="InterPro" id="IPR018060">
    <property type="entry name" value="HTH_AraC"/>
</dbReference>
<dbReference type="SUPFAM" id="SSF46689">
    <property type="entry name" value="Homeodomain-like"/>
    <property type="match status" value="1"/>
</dbReference>
<dbReference type="InterPro" id="IPR009057">
    <property type="entry name" value="Homeodomain-like_sf"/>
</dbReference>
<keyword evidence="3" id="KW-0804">Transcription</keyword>
<dbReference type="EMBL" id="JANUHA010000012">
    <property type="protein sequence ID" value="MCS0598076.1"/>
    <property type="molecule type" value="Genomic_DNA"/>
</dbReference>
<proteinExistence type="predicted"/>
<keyword evidence="1" id="KW-0805">Transcription regulation</keyword>
<evidence type="ECO:0000313" key="6">
    <source>
        <dbReference type="Proteomes" id="UP001206572"/>
    </source>
</evidence>
<dbReference type="PANTHER" id="PTHR46796">
    <property type="entry name" value="HTH-TYPE TRANSCRIPTIONAL ACTIVATOR RHAS-RELATED"/>
    <property type="match status" value="1"/>
</dbReference>
<dbReference type="SMART" id="SM00342">
    <property type="entry name" value="HTH_ARAC"/>
    <property type="match status" value="1"/>
</dbReference>
<name>A0ABT2APA3_9BURK</name>
<gene>
    <name evidence="5" type="ORF">NX780_17135</name>
</gene>
<reference evidence="5 6" key="1">
    <citation type="submission" date="2022-08" db="EMBL/GenBank/DDBJ databases">
        <title>Reclassification of Massilia species as members of the genera Telluria, Duganella, Pseudoduganella, Mokoshia gen. nov. and Zemynaea gen. nov. using orthogonal and non-orthogonal genome-based approaches.</title>
        <authorList>
            <person name="Bowman J.P."/>
        </authorList>
    </citation>
    <scope>NUCLEOTIDE SEQUENCE [LARGE SCALE GENOMIC DNA]</scope>
    <source>
        <strain evidence="5 6">JCM 31661</strain>
    </source>
</reference>
<comment type="caution">
    <text evidence="5">The sequence shown here is derived from an EMBL/GenBank/DDBJ whole genome shotgun (WGS) entry which is preliminary data.</text>
</comment>
<sequence>MPEQPSPRQFALPRRALASYVKNLIGGGFEVATPHLPASPDAQLVLYLAGGASLLGAPDGRLPQAFLSGPTMAPRHFGVEPGSSFMSAVFRPSGVLHCFGIPADCLGGASVPLDALVGSSEAARLQEELQAAKVFRERVRILEEFLLRRADAGARQAAPLPQLSFERLFMPVGELADGLGLGVRQFERRFLAHHGVALRDFRRLARFARALSLLMQGPDRPGLAAAALEAGYVDQAHFSRDFRQFVGDTPSHFLASREDAASGYRFWAFGRDELDSFLR</sequence>
<evidence type="ECO:0000256" key="2">
    <source>
        <dbReference type="ARBA" id="ARBA00023125"/>
    </source>
</evidence>
<dbReference type="Gene3D" id="1.10.10.60">
    <property type="entry name" value="Homeodomain-like"/>
    <property type="match status" value="1"/>
</dbReference>
<evidence type="ECO:0000256" key="3">
    <source>
        <dbReference type="ARBA" id="ARBA00023163"/>
    </source>
</evidence>
<feature type="domain" description="HTH araC/xylS-type" evidence="4">
    <location>
        <begin position="155"/>
        <end position="256"/>
    </location>
</feature>
<dbReference type="InterPro" id="IPR050204">
    <property type="entry name" value="AraC_XylS_family_regulators"/>
</dbReference>
<dbReference type="PANTHER" id="PTHR46796:SF13">
    <property type="entry name" value="HTH-TYPE TRANSCRIPTIONAL ACTIVATOR RHAS"/>
    <property type="match status" value="1"/>
</dbReference>
<dbReference type="RefSeq" id="WP_258829093.1">
    <property type="nucleotide sequence ID" value="NZ_JANUHA010000012.1"/>
</dbReference>
<dbReference type="Proteomes" id="UP001206572">
    <property type="component" value="Unassembled WGS sequence"/>
</dbReference>
<accession>A0ABT2APA3</accession>
<evidence type="ECO:0000259" key="4">
    <source>
        <dbReference type="PROSITE" id="PS01124"/>
    </source>
</evidence>
<evidence type="ECO:0000256" key="1">
    <source>
        <dbReference type="ARBA" id="ARBA00023015"/>
    </source>
</evidence>
<dbReference type="PROSITE" id="PS01124">
    <property type="entry name" value="HTH_ARAC_FAMILY_2"/>
    <property type="match status" value="1"/>
</dbReference>
<keyword evidence="2" id="KW-0238">DNA-binding</keyword>